<dbReference type="SMART" id="SM00448">
    <property type="entry name" value="REC"/>
    <property type="match status" value="1"/>
</dbReference>
<dbReference type="InterPro" id="IPR011006">
    <property type="entry name" value="CheY-like_superfamily"/>
</dbReference>
<evidence type="ECO:0000256" key="7">
    <source>
        <dbReference type="ARBA" id="ARBA00022840"/>
    </source>
</evidence>
<dbReference type="PANTHER" id="PTHR43547">
    <property type="entry name" value="TWO-COMPONENT HISTIDINE KINASE"/>
    <property type="match status" value="1"/>
</dbReference>
<dbReference type="InterPro" id="IPR018060">
    <property type="entry name" value="HTH_AraC"/>
</dbReference>
<feature type="domain" description="Histidine kinase" evidence="14">
    <location>
        <begin position="840"/>
        <end position="1055"/>
    </location>
</feature>
<evidence type="ECO:0000256" key="8">
    <source>
        <dbReference type="ARBA" id="ARBA00023012"/>
    </source>
</evidence>
<dbReference type="InterPro" id="IPR011110">
    <property type="entry name" value="Reg_prop"/>
</dbReference>
<dbReference type="Proteomes" id="UP000263900">
    <property type="component" value="Chromosome"/>
</dbReference>
<dbReference type="RefSeq" id="WP_119049152.1">
    <property type="nucleotide sequence ID" value="NZ_CP032157.1"/>
</dbReference>
<feature type="domain" description="HTH araC/xylS-type" evidence="13">
    <location>
        <begin position="1257"/>
        <end position="1356"/>
    </location>
</feature>
<dbReference type="Pfam" id="PF02518">
    <property type="entry name" value="HATPase_c"/>
    <property type="match status" value="1"/>
</dbReference>
<dbReference type="SUPFAM" id="SSF101898">
    <property type="entry name" value="NHL repeat"/>
    <property type="match status" value="1"/>
</dbReference>
<dbReference type="SUPFAM" id="SSF47384">
    <property type="entry name" value="Homodimeric domain of signal transducing histidine kinase"/>
    <property type="match status" value="1"/>
</dbReference>
<dbReference type="OrthoDB" id="9809670at2"/>
<name>A0A3B7MG43_9BACT</name>
<dbReference type="CDD" id="cd00075">
    <property type="entry name" value="HATPase"/>
    <property type="match status" value="1"/>
</dbReference>
<dbReference type="InterPro" id="IPR011123">
    <property type="entry name" value="Y_Y_Y"/>
</dbReference>
<reference evidence="16 17" key="1">
    <citation type="submission" date="2018-09" db="EMBL/GenBank/DDBJ databases">
        <title>Genome sequencing of strain 6GH32-13.</title>
        <authorList>
            <person name="Weon H.-Y."/>
            <person name="Heo J."/>
            <person name="Kwon S.-W."/>
        </authorList>
    </citation>
    <scope>NUCLEOTIDE SEQUENCE [LARGE SCALE GENOMIC DNA]</scope>
    <source>
        <strain evidence="16 17">5GH32-13</strain>
    </source>
</reference>
<dbReference type="SMART" id="SM00388">
    <property type="entry name" value="HisKA"/>
    <property type="match status" value="1"/>
</dbReference>
<organism evidence="16 17">
    <name type="scientific">Paraflavitalea soli</name>
    <dbReference type="NCBI Taxonomy" id="2315862"/>
    <lineage>
        <taxon>Bacteria</taxon>
        <taxon>Pseudomonadati</taxon>
        <taxon>Bacteroidota</taxon>
        <taxon>Chitinophagia</taxon>
        <taxon>Chitinophagales</taxon>
        <taxon>Chitinophagaceae</taxon>
        <taxon>Paraflavitalea</taxon>
    </lineage>
</organism>
<dbReference type="SUPFAM" id="SSF63829">
    <property type="entry name" value="Calcium-dependent phosphotriesterase"/>
    <property type="match status" value="1"/>
</dbReference>
<protein>
    <recommendedName>
        <fullName evidence="2">histidine kinase</fullName>
        <ecNumber evidence="2">2.7.13.3</ecNumber>
    </recommendedName>
</protein>
<dbReference type="PRINTS" id="PR00344">
    <property type="entry name" value="BCTRLSENSOR"/>
</dbReference>
<keyword evidence="8" id="KW-0902">Two-component regulatory system</keyword>
<dbReference type="EC" id="2.7.13.3" evidence="2"/>
<dbReference type="Gene3D" id="3.30.565.10">
    <property type="entry name" value="Histidine kinase-like ATPase, C-terminal domain"/>
    <property type="match status" value="1"/>
</dbReference>
<keyword evidence="5" id="KW-0547">Nucleotide-binding</keyword>
<sequence length="1378" mass="156621">MELNTPGSYCLLKKTFLLFLNTVLLILPGMGQDVTPVEYIGIENGLSNNSVTCIYQDRFGFLWVGTYDGINRYDGYNFKVYRHRLNDSSTLINNRITNIAEDDENRLWIGTKKGMSTWSNSTQRFSLVYYHPDTTTNGSRGLIDMPTNEVIADGKGNIFMACNGKGLLMYQKATGIVSQVPFVNGREGEVYNYQVQGVRKTKDGIVWVFVNSKGLCQYDYKNNKVTLVNNYIGGCSLMETDRRGQLWMAWGRNVYEYNPAGNTYTNRGATSGRGDNVLCLLSNEDGSIWLGTDGSGITTLDDANEGRFIPLGKEELSARLNSKSISALYKDRQGNKWVGTLRGGLNCIRNGKRIFASLNHDPANSNSLAGCFVSAFAQDDEGRLWIGTDGSGISIWDRRLNRFNNFTHENSSLSSNLITCIRKTADGNIWVATYGNGIDLYDKKTGGFINYPCLNRVAWTNDFNVWTLYEDKEHTLWAGTVTGSLFRLNRQANRFEVFDTKLADILSLTEDRQGNLWGGNFESLIKIDRVNKRHEYFAAENPVRIIHEDRNGQLWVGTEGSGLLLFDKAAGRFKAFTEEDGLANNSVLNMLEDHSGHLWLSTFNGLSRMNLESHQFKNFFQSDGLQSNQFIYNAAYATSNGQFFFGGLKGMNFFYPDSVALSYRPLQVLITDLRIDNVPVAQDNTFTRSQVLYTLDALRLPYNKAVLSIDFASPEFNNPHQVSYAYYMEGWDKGWNYSGKIRTANYSHLNEGHYKLRIRSTDGGGVWSHEERVISIIVLPPWYRSWWAWLLYTGITAGMIGIYVRYKNKQSQLAYEIKLAHLNAERETEINRRKLDFFTNIAHEFRTPVTLIINPIRDLLFKPDTGPEHAEMKMVYRNSKRLLSLVDQLLLFKKAESGVDDLRVVKLNLTHVCREVFLCFTQQAKSQQINYQFESAADQIEVYADREKIEIAIFNLISNAMKFTPVGGSIWMRLAEQESTIELSVEDTGCGIPDEVGTRIFERFYQSKHNSSLKAGFGIGLFLAKSFVEAHKGRLDYTTRPGEGTTFFISLLKGLTHLGPRQMDGVAIQKSNMLEELSTQEAIPLPEVPAKDTLPQRDTSMDTLITSGHTMLLVDDNEGIREYLRQVFKENFSLFEADNGREGLALAKQHMPDIIISDIVMNEMTGIEFCTAIKEDPALSHIQVILLTGSSSAEIKLKGVECGADDYITKPFERELLLARVNSLLKIRNNLQKYFYNEITLRKNDLIISEDYKVFLERCIETVEAHIDRDDFSIKLFAKEMGMSHSNLYKRVKQVSGQSINSFIRFIRLRKAAELLISSDCNVNEAAFQVGIADGKYFRIQFAKLFGMNPSEYRKKYHKAFQKNYKVHEKAIKERPQP</sequence>
<evidence type="ECO:0000256" key="10">
    <source>
        <dbReference type="ARBA" id="ARBA00023125"/>
    </source>
</evidence>
<dbReference type="GO" id="GO:0003700">
    <property type="term" value="F:DNA-binding transcription factor activity"/>
    <property type="evidence" value="ECO:0007669"/>
    <property type="project" value="InterPro"/>
</dbReference>
<keyword evidence="9" id="KW-0805">Transcription regulation</keyword>
<dbReference type="PROSITE" id="PS50109">
    <property type="entry name" value="HIS_KIN"/>
    <property type="match status" value="1"/>
</dbReference>
<evidence type="ECO:0000256" key="5">
    <source>
        <dbReference type="ARBA" id="ARBA00022741"/>
    </source>
</evidence>
<evidence type="ECO:0000259" key="14">
    <source>
        <dbReference type="PROSITE" id="PS50109"/>
    </source>
</evidence>
<proteinExistence type="predicted"/>
<dbReference type="InterPro" id="IPR003594">
    <property type="entry name" value="HATPase_dom"/>
</dbReference>
<dbReference type="SMART" id="SM00342">
    <property type="entry name" value="HTH_ARAC"/>
    <property type="match status" value="1"/>
</dbReference>
<dbReference type="SUPFAM" id="SSF52172">
    <property type="entry name" value="CheY-like"/>
    <property type="match status" value="1"/>
</dbReference>
<keyword evidence="3 12" id="KW-0597">Phosphoprotein</keyword>
<dbReference type="PROSITE" id="PS01124">
    <property type="entry name" value="HTH_ARAC_FAMILY_2"/>
    <property type="match status" value="1"/>
</dbReference>
<dbReference type="SMART" id="SM00387">
    <property type="entry name" value="HATPase_c"/>
    <property type="match status" value="1"/>
</dbReference>
<dbReference type="InterPro" id="IPR004358">
    <property type="entry name" value="Sig_transdc_His_kin-like_C"/>
</dbReference>
<dbReference type="Pfam" id="PF00512">
    <property type="entry name" value="HisKA"/>
    <property type="match status" value="1"/>
</dbReference>
<dbReference type="InterPro" id="IPR009057">
    <property type="entry name" value="Homeodomain-like_sf"/>
</dbReference>
<dbReference type="GO" id="GO:0005524">
    <property type="term" value="F:ATP binding"/>
    <property type="evidence" value="ECO:0007669"/>
    <property type="project" value="UniProtKB-KW"/>
</dbReference>
<keyword evidence="4" id="KW-0808">Transferase</keyword>
<dbReference type="InterPro" id="IPR015943">
    <property type="entry name" value="WD40/YVTN_repeat-like_dom_sf"/>
</dbReference>
<dbReference type="InterPro" id="IPR018062">
    <property type="entry name" value="HTH_AraC-typ_CS"/>
</dbReference>
<dbReference type="PROSITE" id="PS00041">
    <property type="entry name" value="HTH_ARAC_FAMILY_1"/>
    <property type="match status" value="1"/>
</dbReference>
<evidence type="ECO:0000256" key="12">
    <source>
        <dbReference type="PROSITE-ProRule" id="PRU00169"/>
    </source>
</evidence>
<evidence type="ECO:0000259" key="13">
    <source>
        <dbReference type="PROSITE" id="PS01124"/>
    </source>
</evidence>
<dbReference type="CDD" id="cd00082">
    <property type="entry name" value="HisKA"/>
    <property type="match status" value="1"/>
</dbReference>
<dbReference type="SUPFAM" id="SSF46689">
    <property type="entry name" value="Homeodomain-like"/>
    <property type="match status" value="1"/>
</dbReference>
<evidence type="ECO:0000256" key="6">
    <source>
        <dbReference type="ARBA" id="ARBA00022777"/>
    </source>
</evidence>
<dbReference type="InterPro" id="IPR036890">
    <property type="entry name" value="HATPase_C_sf"/>
</dbReference>
<feature type="domain" description="Response regulatory" evidence="15">
    <location>
        <begin position="1110"/>
        <end position="1225"/>
    </location>
</feature>
<evidence type="ECO:0000256" key="11">
    <source>
        <dbReference type="ARBA" id="ARBA00023163"/>
    </source>
</evidence>
<keyword evidence="10" id="KW-0238">DNA-binding</keyword>
<evidence type="ECO:0000256" key="3">
    <source>
        <dbReference type="ARBA" id="ARBA00022553"/>
    </source>
</evidence>
<evidence type="ECO:0000313" key="16">
    <source>
        <dbReference type="EMBL" id="AXY73314.1"/>
    </source>
</evidence>
<evidence type="ECO:0000256" key="4">
    <source>
        <dbReference type="ARBA" id="ARBA00022679"/>
    </source>
</evidence>
<dbReference type="GO" id="GO:0000155">
    <property type="term" value="F:phosphorelay sensor kinase activity"/>
    <property type="evidence" value="ECO:0007669"/>
    <property type="project" value="InterPro"/>
</dbReference>
<dbReference type="InterPro" id="IPR001789">
    <property type="entry name" value="Sig_transdc_resp-reg_receiver"/>
</dbReference>
<evidence type="ECO:0000256" key="1">
    <source>
        <dbReference type="ARBA" id="ARBA00000085"/>
    </source>
</evidence>
<dbReference type="GO" id="GO:0043565">
    <property type="term" value="F:sequence-specific DNA binding"/>
    <property type="evidence" value="ECO:0007669"/>
    <property type="project" value="InterPro"/>
</dbReference>
<dbReference type="InterPro" id="IPR013783">
    <property type="entry name" value="Ig-like_fold"/>
</dbReference>
<feature type="modified residue" description="4-aspartylphosphate" evidence="12">
    <location>
        <position position="1158"/>
    </location>
</feature>
<accession>A0A3B7MG43</accession>
<dbReference type="InterPro" id="IPR005467">
    <property type="entry name" value="His_kinase_dom"/>
</dbReference>
<dbReference type="Gene3D" id="2.60.40.10">
    <property type="entry name" value="Immunoglobulins"/>
    <property type="match status" value="1"/>
</dbReference>
<dbReference type="SUPFAM" id="SSF55874">
    <property type="entry name" value="ATPase domain of HSP90 chaperone/DNA topoisomerase II/histidine kinase"/>
    <property type="match status" value="1"/>
</dbReference>
<keyword evidence="17" id="KW-1185">Reference proteome</keyword>
<dbReference type="EMBL" id="CP032157">
    <property type="protein sequence ID" value="AXY73314.1"/>
    <property type="molecule type" value="Genomic_DNA"/>
</dbReference>
<dbReference type="Gene3D" id="2.130.10.10">
    <property type="entry name" value="YVTN repeat-like/Quinoprotein amine dehydrogenase"/>
    <property type="match status" value="2"/>
</dbReference>
<dbReference type="Gene3D" id="3.40.50.2300">
    <property type="match status" value="1"/>
</dbReference>
<evidence type="ECO:0000256" key="9">
    <source>
        <dbReference type="ARBA" id="ARBA00023015"/>
    </source>
</evidence>
<evidence type="ECO:0000259" key="15">
    <source>
        <dbReference type="PROSITE" id="PS50110"/>
    </source>
</evidence>
<keyword evidence="6 16" id="KW-0418">Kinase</keyword>
<dbReference type="Gene3D" id="1.10.287.130">
    <property type="match status" value="1"/>
</dbReference>
<dbReference type="Gene3D" id="1.10.10.60">
    <property type="entry name" value="Homeodomain-like"/>
    <property type="match status" value="1"/>
</dbReference>
<dbReference type="PROSITE" id="PS50110">
    <property type="entry name" value="RESPONSE_REGULATORY"/>
    <property type="match status" value="1"/>
</dbReference>
<dbReference type="InterPro" id="IPR003661">
    <property type="entry name" value="HisK_dim/P_dom"/>
</dbReference>
<dbReference type="Pfam" id="PF00072">
    <property type="entry name" value="Response_reg"/>
    <property type="match status" value="1"/>
</dbReference>
<keyword evidence="11" id="KW-0804">Transcription</keyword>
<keyword evidence="7" id="KW-0067">ATP-binding</keyword>
<dbReference type="FunFam" id="3.30.565.10:FF:000037">
    <property type="entry name" value="Hybrid sensor histidine kinase/response regulator"/>
    <property type="match status" value="1"/>
</dbReference>
<comment type="catalytic activity">
    <reaction evidence="1">
        <text>ATP + protein L-histidine = ADP + protein N-phospho-L-histidine.</text>
        <dbReference type="EC" id="2.7.13.3"/>
    </reaction>
</comment>
<gene>
    <name evidence="16" type="ORF">D3H65_04670</name>
</gene>
<dbReference type="Pfam" id="PF07494">
    <property type="entry name" value="Reg_prop"/>
    <property type="match status" value="6"/>
</dbReference>
<evidence type="ECO:0000256" key="2">
    <source>
        <dbReference type="ARBA" id="ARBA00012438"/>
    </source>
</evidence>
<evidence type="ECO:0000313" key="17">
    <source>
        <dbReference type="Proteomes" id="UP000263900"/>
    </source>
</evidence>
<dbReference type="PANTHER" id="PTHR43547:SF2">
    <property type="entry name" value="HYBRID SIGNAL TRANSDUCTION HISTIDINE KINASE C"/>
    <property type="match status" value="1"/>
</dbReference>
<dbReference type="Pfam" id="PF12833">
    <property type="entry name" value="HTH_18"/>
    <property type="match status" value="1"/>
</dbReference>
<dbReference type="Pfam" id="PF07495">
    <property type="entry name" value="Y_Y_Y"/>
    <property type="match status" value="1"/>
</dbReference>
<dbReference type="InterPro" id="IPR036097">
    <property type="entry name" value="HisK_dim/P_sf"/>
</dbReference>
<dbReference type="KEGG" id="pseg:D3H65_04670"/>